<evidence type="ECO:0000313" key="2">
    <source>
        <dbReference type="Proteomes" id="UP000070093"/>
    </source>
</evidence>
<dbReference type="STRING" id="28125.HMPREF3202_00891"/>
<sequence>MFNRENIIFSNQKNYIILIDIQNRVLYNLNESYILLIVRLVKILLVHAIPLLEIKFVPLHPEMVWCTF</sequence>
<dbReference type="Proteomes" id="UP000070093">
    <property type="component" value="Unassembled WGS sequence"/>
</dbReference>
<dbReference type="EMBL" id="LTAG01000035">
    <property type="protein sequence ID" value="KXO17610.1"/>
    <property type="molecule type" value="Genomic_DNA"/>
</dbReference>
<organism evidence="1 2">
    <name type="scientific">Prevotella bivia</name>
    <dbReference type="NCBI Taxonomy" id="28125"/>
    <lineage>
        <taxon>Bacteria</taxon>
        <taxon>Pseudomonadati</taxon>
        <taxon>Bacteroidota</taxon>
        <taxon>Bacteroidia</taxon>
        <taxon>Bacteroidales</taxon>
        <taxon>Prevotellaceae</taxon>
        <taxon>Prevotella</taxon>
    </lineage>
</organism>
<proteinExistence type="predicted"/>
<comment type="caution">
    <text evidence="1">The sequence shown here is derived from an EMBL/GenBank/DDBJ whole genome shotgun (WGS) entry which is preliminary data.</text>
</comment>
<protein>
    <submittedName>
        <fullName evidence="1">Uncharacterized protein</fullName>
    </submittedName>
</protein>
<dbReference type="PATRIC" id="fig|28125.4.peg.877"/>
<dbReference type="AlphaFoldDB" id="A0A137SYX1"/>
<accession>A0A137SYX1</accession>
<gene>
    <name evidence="1" type="ORF">HMPREF3202_00891</name>
</gene>
<evidence type="ECO:0000313" key="1">
    <source>
        <dbReference type="EMBL" id="KXO17610.1"/>
    </source>
</evidence>
<name>A0A137SYX1_9BACT</name>
<reference evidence="1 2" key="1">
    <citation type="submission" date="2016-02" db="EMBL/GenBank/DDBJ databases">
        <authorList>
            <person name="Wen L."/>
            <person name="He K."/>
            <person name="Yang H."/>
        </authorList>
    </citation>
    <scope>NUCLEOTIDE SEQUENCE [LARGE SCALE GENOMIC DNA]</scope>
    <source>
        <strain evidence="1 2">GED7880</strain>
    </source>
</reference>